<dbReference type="InterPro" id="IPR035979">
    <property type="entry name" value="RBD_domain_sf"/>
</dbReference>
<dbReference type="PANTHER" id="PTHR48033:SF10">
    <property type="entry name" value="RNA-BINDING PROTEIN SQUID"/>
    <property type="match status" value="1"/>
</dbReference>
<dbReference type="PANTHER" id="PTHR48033">
    <property type="entry name" value="RNA-BINDING (RRM/RBD/RNP MOTIFS) FAMILY PROTEIN"/>
    <property type="match status" value="1"/>
</dbReference>
<feature type="domain" description="RRM" evidence="5">
    <location>
        <begin position="162"/>
        <end position="240"/>
    </location>
</feature>
<dbReference type="Gene3D" id="3.30.70.330">
    <property type="match status" value="2"/>
</dbReference>
<dbReference type="EMBL" id="JADFTS010000003">
    <property type="protein sequence ID" value="KAF9617711.1"/>
    <property type="molecule type" value="Genomic_DNA"/>
</dbReference>
<feature type="region of interest" description="Disordered" evidence="4">
    <location>
        <begin position="236"/>
        <end position="256"/>
    </location>
</feature>
<dbReference type="GO" id="GO:0003723">
    <property type="term" value="F:RNA binding"/>
    <property type="evidence" value="ECO:0007669"/>
    <property type="project" value="UniProtKB-UniRule"/>
</dbReference>
<sequence length="418" mass="44280">MDVKEETQNGVEEYNTINNEKVEIEHEEIQEEDEEEEEEEEERGNVVVVDYSAGDDDRKHNHHDERGGSSSPGKIFVGGVSWDTTEENFTKHFEKYGEIIDSVIMKEKHTRRPRGFGFITFSNPSVLDKVLEDEHIINGRTVEVKRTVPREDMEVKGSQKTKKIFVGGIPPSITEDELKEYFSSYGNIVEQQIMLDHSSGRSRGFGFVTFESEEAVEQIINEDRTHELGGKQVEIKKAEPKRGGGDRGSDARDRYGGGFASSYGTGASGFGSGYRSGGGYGGRSNKGYGGYGRGYGAGPASSYDAYGGYSHRAGYGGPMYGNGEYGDDSYSSPGGYGAGYGGAGYYGGSYGAGGYGGSYGTGGYGGGYGGEGAAAYGGVGGGSSYGGVGGAGSYGSGAGGRGYGSGSAARGRYHPYGR</sequence>
<keyword evidence="2" id="KW-0539">Nucleus</keyword>
<reference evidence="6 7" key="1">
    <citation type="submission" date="2020-10" db="EMBL/GenBank/DDBJ databases">
        <title>The Coptis chinensis genome and diversification of protoberbering-type alkaloids.</title>
        <authorList>
            <person name="Wang B."/>
            <person name="Shu S."/>
            <person name="Song C."/>
            <person name="Liu Y."/>
        </authorList>
    </citation>
    <scope>NUCLEOTIDE SEQUENCE [LARGE SCALE GENOMIC DNA]</scope>
    <source>
        <strain evidence="6">HL-2020</strain>
        <tissue evidence="6">Leaf</tissue>
    </source>
</reference>
<evidence type="ECO:0000256" key="4">
    <source>
        <dbReference type="SAM" id="MobiDB-lite"/>
    </source>
</evidence>
<evidence type="ECO:0000313" key="6">
    <source>
        <dbReference type="EMBL" id="KAF9617711.1"/>
    </source>
</evidence>
<evidence type="ECO:0000256" key="1">
    <source>
        <dbReference type="ARBA" id="ARBA00004123"/>
    </source>
</evidence>
<dbReference type="FunFam" id="3.30.70.330:FF:000051">
    <property type="entry name" value="Heterogeneous nuclear ribonucleoprotein 1"/>
    <property type="match status" value="1"/>
</dbReference>
<keyword evidence="7" id="KW-1185">Reference proteome</keyword>
<dbReference type="Proteomes" id="UP000631114">
    <property type="component" value="Unassembled WGS sequence"/>
</dbReference>
<evidence type="ECO:0000259" key="5">
    <source>
        <dbReference type="PROSITE" id="PS50102"/>
    </source>
</evidence>
<keyword evidence="3" id="KW-0694">RNA-binding</keyword>
<feature type="compositionally biased region" description="Basic and acidic residues" evidence="4">
    <location>
        <begin position="236"/>
        <end position="255"/>
    </location>
</feature>
<gene>
    <name evidence="6" type="ORF">IFM89_038211</name>
</gene>
<dbReference type="OrthoDB" id="1875751at2759"/>
<feature type="region of interest" description="Disordered" evidence="4">
    <location>
        <begin position="398"/>
        <end position="418"/>
    </location>
</feature>
<dbReference type="GO" id="GO:0000785">
    <property type="term" value="C:chromatin"/>
    <property type="evidence" value="ECO:0007669"/>
    <property type="project" value="TreeGrafter"/>
</dbReference>
<comment type="subcellular location">
    <subcellularLocation>
        <location evidence="1">Nucleus</location>
    </subcellularLocation>
</comment>
<evidence type="ECO:0000256" key="3">
    <source>
        <dbReference type="PROSITE-ProRule" id="PRU00176"/>
    </source>
</evidence>
<dbReference type="InterPro" id="IPR012677">
    <property type="entry name" value="Nucleotide-bd_a/b_plait_sf"/>
</dbReference>
<dbReference type="InterPro" id="IPR000504">
    <property type="entry name" value="RRM_dom"/>
</dbReference>
<dbReference type="AlphaFoldDB" id="A0A835MBI5"/>
<comment type="caution">
    <text evidence="6">The sequence shown here is derived from an EMBL/GenBank/DDBJ whole genome shotgun (WGS) entry which is preliminary data.</text>
</comment>
<evidence type="ECO:0000313" key="7">
    <source>
        <dbReference type="Proteomes" id="UP000631114"/>
    </source>
</evidence>
<dbReference type="GO" id="GO:0005654">
    <property type="term" value="C:nucleoplasm"/>
    <property type="evidence" value="ECO:0007669"/>
    <property type="project" value="TreeGrafter"/>
</dbReference>
<dbReference type="GO" id="GO:0010468">
    <property type="term" value="P:regulation of gene expression"/>
    <property type="evidence" value="ECO:0007669"/>
    <property type="project" value="TreeGrafter"/>
</dbReference>
<feature type="compositionally biased region" description="Acidic residues" evidence="4">
    <location>
        <begin position="25"/>
        <end position="42"/>
    </location>
</feature>
<accession>A0A835MBI5</accession>
<feature type="domain" description="RRM" evidence="5">
    <location>
        <begin position="73"/>
        <end position="149"/>
    </location>
</feature>
<proteinExistence type="predicted"/>
<feature type="compositionally biased region" description="Basic and acidic residues" evidence="4">
    <location>
        <begin position="55"/>
        <end position="67"/>
    </location>
</feature>
<name>A0A835MBI5_9MAGN</name>
<protein>
    <recommendedName>
        <fullName evidence="5">RRM domain-containing protein</fullName>
    </recommendedName>
</protein>
<dbReference type="SUPFAM" id="SSF54928">
    <property type="entry name" value="RNA-binding domain, RBD"/>
    <property type="match status" value="2"/>
</dbReference>
<dbReference type="Pfam" id="PF00076">
    <property type="entry name" value="RRM_1"/>
    <property type="match status" value="2"/>
</dbReference>
<dbReference type="PROSITE" id="PS50102">
    <property type="entry name" value="RRM"/>
    <property type="match status" value="2"/>
</dbReference>
<evidence type="ECO:0000256" key="2">
    <source>
        <dbReference type="ARBA" id="ARBA00023242"/>
    </source>
</evidence>
<organism evidence="6 7">
    <name type="scientific">Coptis chinensis</name>
    <dbReference type="NCBI Taxonomy" id="261450"/>
    <lineage>
        <taxon>Eukaryota</taxon>
        <taxon>Viridiplantae</taxon>
        <taxon>Streptophyta</taxon>
        <taxon>Embryophyta</taxon>
        <taxon>Tracheophyta</taxon>
        <taxon>Spermatophyta</taxon>
        <taxon>Magnoliopsida</taxon>
        <taxon>Ranunculales</taxon>
        <taxon>Ranunculaceae</taxon>
        <taxon>Coptidoideae</taxon>
        <taxon>Coptis</taxon>
    </lineage>
</organism>
<dbReference type="SMART" id="SM00360">
    <property type="entry name" value="RRM"/>
    <property type="match status" value="2"/>
</dbReference>
<feature type="region of interest" description="Disordered" evidence="4">
    <location>
        <begin position="1"/>
        <end position="75"/>
    </location>
</feature>